<sequence>MDSTLFVAIAALLLLLPFLVAYRFKRPNRLPANFDPASLRLGPVRHEKLSDDQMERIKKLQETFREVDPMPLEKWIDDFKRDADPDREIRVYEGMAEAYTAYCSNRNLTPEAKKDAFCVVLMRSGVPDDEVLSQVKLQVLSLEDVKEILKLYKRPSAPITVTTTPSGR</sequence>
<gene>
    <name evidence="1" type="ORF">KEG57_54025</name>
</gene>
<dbReference type="EMBL" id="JAGTJJ010000117">
    <property type="protein sequence ID" value="MDC3989488.1"/>
    <property type="molecule type" value="Genomic_DNA"/>
</dbReference>
<evidence type="ECO:0000313" key="2">
    <source>
        <dbReference type="Proteomes" id="UP001151081"/>
    </source>
</evidence>
<protein>
    <submittedName>
        <fullName evidence="1">Uncharacterized protein</fullName>
    </submittedName>
</protein>
<dbReference type="Proteomes" id="UP001151081">
    <property type="component" value="Unassembled WGS sequence"/>
</dbReference>
<reference evidence="1 2" key="1">
    <citation type="submission" date="2021-04" db="EMBL/GenBank/DDBJ databases">
        <title>Genome analysis of Polyangium sp.</title>
        <authorList>
            <person name="Li Y."/>
            <person name="Wang J."/>
        </authorList>
    </citation>
    <scope>NUCLEOTIDE SEQUENCE [LARGE SCALE GENOMIC DNA]</scope>
    <source>
        <strain evidence="1 2">SDU14</strain>
    </source>
</reference>
<accession>A0A9X3XI28</accession>
<proteinExistence type="predicted"/>
<organism evidence="1 2">
    <name type="scientific">Polyangium jinanense</name>
    <dbReference type="NCBI Taxonomy" id="2829994"/>
    <lineage>
        <taxon>Bacteria</taxon>
        <taxon>Pseudomonadati</taxon>
        <taxon>Myxococcota</taxon>
        <taxon>Polyangia</taxon>
        <taxon>Polyangiales</taxon>
        <taxon>Polyangiaceae</taxon>
        <taxon>Polyangium</taxon>
    </lineage>
</organism>
<dbReference type="RefSeq" id="WP_272425982.1">
    <property type="nucleotide sequence ID" value="NZ_JAGTJJ010000117.1"/>
</dbReference>
<keyword evidence="2" id="KW-1185">Reference proteome</keyword>
<comment type="caution">
    <text evidence="1">The sequence shown here is derived from an EMBL/GenBank/DDBJ whole genome shotgun (WGS) entry which is preliminary data.</text>
</comment>
<name>A0A9X3XI28_9BACT</name>
<dbReference type="AlphaFoldDB" id="A0A9X3XI28"/>
<evidence type="ECO:0000313" key="1">
    <source>
        <dbReference type="EMBL" id="MDC3989488.1"/>
    </source>
</evidence>